<feature type="region of interest" description="Disordered" evidence="1">
    <location>
        <begin position="1"/>
        <end position="25"/>
    </location>
</feature>
<keyword evidence="4" id="KW-1185">Reference proteome</keyword>
<feature type="transmembrane region" description="Helical" evidence="2">
    <location>
        <begin position="62"/>
        <end position="85"/>
    </location>
</feature>
<proteinExistence type="predicted"/>
<evidence type="ECO:0000256" key="1">
    <source>
        <dbReference type="SAM" id="MobiDB-lite"/>
    </source>
</evidence>
<organism evidence="3 4">
    <name type="scientific">Biomphalaria pfeifferi</name>
    <name type="common">Bloodfluke planorb</name>
    <name type="synonym">Freshwater snail</name>
    <dbReference type="NCBI Taxonomy" id="112525"/>
    <lineage>
        <taxon>Eukaryota</taxon>
        <taxon>Metazoa</taxon>
        <taxon>Spiralia</taxon>
        <taxon>Lophotrochozoa</taxon>
        <taxon>Mollusca</taxon>
        <taxon>Gastropoda</taxon>
        <taxon>Heterobranchia</taxon>
        <taxon>Euthyneura</taxon>
        <taxon>Panpulmonata</taxon>
        <taxon>Hygrophila</taxon>
        <taxon>Lymnaeoidea</taxon>
        <taxon>Planorbidae</taxon>
        <taxon>Biomphalaria</taxon>
    </lineage>
</organism>
<accession>A0AAD8BK51</accession>
<dbReference type="AlphaFoldDB" id="A0AAD8BK51"/>
<comment type="caution">
    <text evidence="3">The sequence shown here is derived from an EMBL/GenBank/DDBJ whole genome shotgun (WGS) entry which is preliminary data.</text>
</comment>
<keyword evidence="2" id="KW-0812">Transmembrane</keyword>
<evidence type="ECO:0000313" key="4">
    <source>
        <dbReference type="Proteomes" id="UP001233172"/>
    </source>
</evidence>
<evidence type="ECO:0000256" key="2">
    <source>
        <dbReference type="SAM" id="Phobius"/>
    </source>
</evidence>
<keyword evidence="2" id="KW-0472">Membrane</keyword>
<protein>
    <submittedName>
        <fullName evidence="3">Uncharacterized protein</fullName>
    </submittedName>
</protein>
<sequence>MEFEDVKVVPKAHESFEGHKTQDQSKEFTGEYEIQVYEGLEVAHYDKDVLFRSFMFDGSKSVVNIVLFLLFTVICWGVAVSNISVNPLLHCME</sequence>
<dbReference type="Proteomes" id="UP001233172">
    <property type="component" value="Unassembled WGS sequence"/>
</dbReference>
<reference evidence="3" key="2">
    <citation type="submission" date="2023-04" db="EMBL/GenBank/DDBJ databases">
        <authorList>
            <person name="Bu L."/>
            <person name="Lu L."/>
            <person name="Laidemitt M.R."/>
            <person name="Zhang S.M."/>
            <person name="Mutuku M."/>
            <person name="Mkoji G."/>
            <person name="Steinauer M."/>
            <person name="Loker E.S."/>
        </authorList>
    </citation>
    <scope>NUCLEOTIDE SEQUENCE</scope>
    <source>
        <strain evidence="3">KasaAsao</strain>
        <tissue evidence="3">Whole Snail</tissue>
    </source>
</reference>
<gene>
    <name evidence="3" type="ORF">Bpfe_014485</name>
</gene>
<name>A0AAD8BK51_BIOPF</name>
<reference evidence="3" key="1">
    <citation type="journal article" date="2023" name="PLoS Negl. Trop. Dis.">
        <title>A genome sequence for Biomphalaria pfeifferi, the major vector snail for the human-infecting parasite Schistosoma mansoni.</title>
        <authorList>
            <person name="Bu L."/>
            <person name="Lu L."/>
            <person name="Laidemitt M.R."/>
            <person name="Zhang S.M."/>
            <person name="Mutuku M."/>
            <person name="Mkoji G."/>
            <person name="Steinauer M."/>
            <person name="Loker E.S."/>
        </authorList>
    </citation>
    <scope>NUCLEOTIDE SEQUENCE</scope>
    <source>
        <strain evidence="3">KasaAsao</strain>
    </source>
</reference>
<dbReference type="EMBL" id="JASAOG010000064">
    <property type="protein sequence ID" value="KAK0056084.1"/>
    <property type="molecule type" value="Genomic_DNA"/>
</dbReference>
<keyword evidence="2" id="KW-1133">Transmembrane helix</keyword>
<evidence type="ECO:0000313" key="3">
    <source>
        <dbReference type="EMBL" id="KAK0056084.1"/>
    </source>
</evidence>